<dbReference type="AlphaFoldDB" id="A0A3F2ZDK3"/>
<evidence type="ECO:0000256" key="4">
    <source>
        <dbReference type="ARBA" id="ARBA00022989"/>
    </source>
</evidence>
<keyword evidence="2 8" id="KW-1003">Cell membrane</keyword>
<feature type="transmembrane region" description="Helical" evidence="8">
    <location>
        <begin position="166"/>
        <end position="189"/>
    </location>
</feature>
<dbReference type="GO" id="GO:0030425">
    <property type="term" value="C:dendrite"/>
    <property type="evidence" value="ECO:0007669"/>
    <property type="project" value="TreeGrafter"/>
</dbReference>
<comment type="similarity">
    <text evidence="8">Belongs to the insect chemoreceptor superfamily. Gustatory receptor (GR) family.</text>
</comment>
<organism evidence="9 10">
    <name type="scientific">Lutzomyia longipalpis</name>
    <name type="common">Sand fly</name>
    <dbReference type="NCBI Taxonomy" id="7200"/>
    <lineage>
        <taxon>Eukaryota</taxon>
        <taxon>Metazoa</taxon>
        <taxon>Ecdysozoa</taxon>
        <taxon>Arthropoda</taxon>
        <taxon>Hexapoda</taxon>
        <taxon>Insecta</taxon>
        <taxon>Pterygota</taxon>
        <taxon>Neoptera</taxon>
        <taxon>Endopterygota</taxon>
        <taxon>Diptera</taxon>
        <taxon>Nematocera</taxon>
        <taxon>Psychodoidea</taxon>
        <taxon>Psychodidae</taxon>
        <taxon>Lutzomyia</taxon>
        <taxon>Lutzomyia</taxon>
    </lineage>
</organism>
<proteinExistence type="inferred from homology"/>
<comment type="subcellular location">
    <subcellularLocation>
        <location evidence="1 8">Cell membrane</location>
        <topology evidence="1 8">Multi-pass membrane protein</topology>
    </subcellularLocation>
</comment>
<keyword evidence="10" id="KW-1185">Reference proteome</keyword>
<dbReference type="GO" id="GO:0043025">
    <property type="term" value="C:neuronal cell body"/>
    <property type="evidence" value="ECO:0007669"/>
    <property type="project" value="TreeGrafter"/>
</dbReference>
<dbReference type="EMBL" id="AJWK01030488">
    <property type="status" value="NOT_ANNOTATED_CDS"/>
    <property type="molecule type" value="Genomic_DNA"/>
</dbReference>
<evidence type="ECO:0000313" key="10">
    <source>
        <dbReference type="Proteomes" id="UP000092461"/>
    </source>
</evidence>
<name>A0A3F2ZDK3_LUTLO</name>
<evidence type="ECO:0000256" key="1">
    <source>
        <dbReference type="ARBA" id="ARBA00004651"/>
    </source>
</evidence>
<dbReference type="VEuPathDB" id="VectorBase:LLONM1_000497"/>
<feature type="transmembrane region" description="Helical" evidence="8">
    <location>
        <begin position="15"/>
        <end position="33"/>
    </location>
</feature>
<dbReference type="VEuPathDB" id="VectorBase:LLOJ010959"/>
<dbReference type="GO" id="GO:0007165">
    <property type="term" value="P:signal transduction"/>
    <property type="evidence" value="ECO:0007669"/>
    <property type="project" value="UniProtKB-KW"/>
</dbReference>
<evidence type="ECO:0000256" key="8">
    <source>
        <dbReference type="RuleBase" id="RU363108"/>
    </source>
</evidence>
<evidence type="ECO:0000256" key="7">
    <source>
        <dbReference type="ARBA" id="ARBA00023224"/>
    </source>
</evidence>
<dbReference type="GO" id="GO:0050909">
    <property type="term" value="P:sensory perception of taste"/>
    <property type="evidence" value="ECO:0007669"/>
    <property type="project" value="InterPro"/>
</dbReference>
<evidence type="ECO:0000313" key="9">
    <source>
        <dbReference type="EnsemblMetazoa" id="LLOJ010959-PB"/>
    </source>
</evidence>
<keyword evidence="4 8" id="KW-1133">Transmembrane helix</keyword>
<dbReference type="Pfam" id="PF08395">
    <property type="entry name" value="7tm_7"/>
    <property type="match status" value="1"/>
</dbReference>
<dbReference type="GO" id="GO:0030424">
    <property type="term" value="C:axon"/>
    <property type="evidence" value="ECO:0007669"/>
    <property type="project" value="TreeGrafter"/>
</dbReference>
<dbReference type="GO" id="GO:0007635">
    <property type="term" value="P:chemosensory behavior"/>
    <property type="evidence" value="ECO:0007669"/>
    <property type="project" value="TreeGrafter"/>
</dbReference>
<evidence type="ECO:0000256" key="5">
    <source>
        <dbReference type="ARBA" id="ARBA00023136"/>
    </source>
</evidence>
<evidence type="ECO:0000256" key="6">
    <source>
        <dbReference type="ARBA" id="ARBA00023170"/>
    </source>
</evidence>
<sequence length="397" mass="46579">MSETKKANFYRYSTYLYYFNKLFGLCAFHYNPFNRQFKESIPSIIYCLILLLYTTIYCPNLIISFKDILENTFSINLAIYIGLFHAALQLFSVVSVQYFNIYYRKRIIDYLNCKVIFEKKMNQFVPKIYRNRYFTTRAATVIIVLIFKLISHYVIMFFVTNQDTTMLIALLFYMIPMAITTLTGCNFAMEIISFQYFTSQINFSLYELVDQIKDVPKNTSSAQKMVLSCKICDKLDEFSILYSEMNIILTKFNKLETVILLIYFFNKFIELIVPTFFEYLSYVGFLKGEVTYEMMINGVINDLFSGLELIMCVACCDRLMEEMATTGKILHEFPIHKVDDRLKESISQFSIQILQEKRPISLCGMFNVDNTLLYSMISSMTSYLILLIQFQLQGIGL</sequence>
<feature type="transmembrane region" description="Helical" evidence="8">
    <location>
        <begin position="138"/>
        <end position="160"/>
    </location>
</feature>
<feature type="transmembrane region" description="Helical" evidence="8">
    <location>
        <begin position="77"/>
        <end position="99"/>
    </location>
</feature>
<accession>A0A3F2ZDK3</accession>
<dbReference type="InterPro" id="IPR013604">
    <property type="entry name" value="7TM_chemorcpt"/>
</dbReference>
<dbReference type="PANTHER" id="PTHR21143:SF133">
    <property type="entry name" value="GUSTATORY AND PHEROMONE RECEPTOR 32A-RELATED"/>
    <property type="match status" value="1"/>
</dbReference>
<comment type="function">
    <text evidence="8">Gustatory receptor which mediates acceptance or avoidance behavior, depending on its substrates.</text>
</comment>
<keyword evidence="6 8" id="KW-0675">Receptor</keyword>
<dbReference type="PANTHER" id="PTHR21143">
    <property type="entry name" value="INVERTEBRATE GUSTATORY RECEPTOR"/>
    <property type="match status" value="1"/>
</dbReference>
<evidence type="ECO:0000256" key="2">
    <source>
        <dbReference type="ARBA" id="ARBA00022475"/>
    </source>
</evidence>
<feature type="transmembrane region" description="Helical" evidence="8">
    <location>
        <begin position="45"/>
        <end position="65"/>
    </location>
</feature>
<keyword evidence="5 8" id="KW-0472">Membrane</keyword>
<dbReference type="Proteomes" id="UP000092461">
    <property type="component" value="Unassembled WGS sequence"/>
</dbReference>
<evidence type="ECO:0000256" key="3">
    <source>
        <dbReference type="ARBA" id="ARBA00022692"/>
    </source>
</evidence>
<reference evidence="9" key="1">
    <citation type="submission" date="2020-05" db="UniProtKB">
        <authorList>
            <consortium name="EnsemblMetazoa"/>
        </authorList>
    </citation>
    <scope>IDENTIFICATION</scope>
    <source>
        <strain evidence="9">Jacobina</strain>
    </source>
</reference>
<keyword evidence="3 8" id="KW-0812">Transmembrane</keyword>
<protein>
    <recommendedName>
        <fullName evidence="8">Gustatory receptor</fullName>
    </recommendedName>
</protein>
<feature type="transmembrane region" description="Helical" evidence="8">
    <location>
        <begin position="258"/>
        <end position="277"/>
    </location>
</feature>
<keyword evidence="7 8" id="KW-0807">Transducer</keyword>
<dbReference type="EnsemblMetazoa" id="LLOJ010959-RB">
    <property type="protein sequence ID" value="LLOJ010959-PB"/>
    <property type="gene ID" value="LLOJ010959"/>
</dbReference>
<feature type="transmembrane region" description="Helical" evidence="8">
    <location>
        <begin position="372"/>
        <end position="392"/>
    </location>
</feature>
<dbReference type="GO" id="GO:0005886">
    <property type="term" value="C:plasma membrane"/>
    <property type="evidence" value="ECO:0007669"/>
    <property type="project" value="UniProtKB-SubCell"/>
</dbReference>
<dbReference type="GO" id="GO:0008049">
    <property type="term" value="P:male courtship behavior"/>
    <property type="evidence" value="ECO:0007669"/>
    <property type="project" value="TreeGrafter"/>
</dbReference>